<reference evidence="10" key="1">
    <citation type="submission" date="2023-09" db="EMBL/GenBank/DDBJ databases">
        <authorList>
            <person name="Li S."/>
            <person name="Li X."/>
            <person name="Zhang C."/>
            <person name="Zhao Z."/>
        </authorList>
    </citation>
    <scope>NUCLEOTIDE SEQUENCE [LARGE SCALE GENOMIC DNA]</scope>
    <source>
        <strain evidence="10">SQ345</strain>
    </source>
</reference>
<evidence type="ECO:0000313" key="10">
    <source>
        <dbReference type="Proteomes" id="UP001248581"/>
    </source>
</evidence>
<dbReference type="PANTHER" id="PTHR45953">
    <property type="entry name" value="IDURONATE 2-SULFATASE"/>
    <property type="match status" value="1"/>
</dbReference>
<evidence type="ECO:0000256" key="1">
    <source>
        <dbReference type="ARBA" id="ARBA00001913"/>
    </source>
</evidence>
<evidence type="ECO:0000313" key="9">
    <source>
        <dbReference type="EMBL" id="WNC69187.1"/>
    </source>
</evidence>
<dbReference type="InterPro" id="IPR000917">
    <property type="entry name" value="Sulfatase_N"/>
</dbReference>
<dbReference type="PANTHER" id="PTHR45953:SF1">
    <property type="entry name" value="IDURONATE 2-SULFATASE"/>
    <property type="match status" value="1"/>
</dbReference>
<dbReference type="EMBL" id="CP134146">
    <property type="protein sequence ID" value="WNC69187.1"/>
    <property type="molecule type" value="Genomic_DNA"/>
</dbReference>
<comment type="similarity">
    <text evidence="2">Belongs to the sulfatase family.</text>
</comment>
<protein>
    <submittedName>
        <fullName evidence="9">Sulfatase</fullName>
    </submittedName>
</protein>
<evidence type="ECO:0000259" key="8">
    <source>
        <dbReference type="Pfam" id="PF00884"/>
    </source>
</evidence>
<evidence type="ECO:0000256" key="2">
    <source>
        <dbReference type="ARBA" id="ARBA00008779"/>
    </source>
</evidence>
<evidence type="ECO:0000256" key="4">
    <source>
        <dbReference type="ARBA" id="ARBA00022729"/>
    </source>
</evidence>
<keyword evidence="10" id="KW-1185">Reference proteome</keyword>
<keyword evidence="4 7" id="KW-0732">Signal</keyword>
<dbReference type="Proteomes" id="UP001248581">
    <property type="component" value="Chromosome"/>
</dbReference>
<dbReference type="Gene3D" id="3.40.720.10">
    <property type="entry name" value="Alkaline Phosphatase, subunit A"/>
    <property type="match status" value="1"/>
</dbReference>
<accession>A0ABY9TKA4</accession>
<organism evidence="9 10">
    <name type="scientific">Thalassotalea nanhaiensis</name>
    <dbReference type="NCBI Taxonomy" id="3065648"/>
    <lineage>
        <taxon>Bacteria</taxon>
        <taxon>Pseudomonadati</taxon>
        <taxon>Pseudomonadota</taxon>
        <taxon>Gammaproteobacteria</taxon>
        <taxon>Alteromonadales</taxon>
        <taxon>Colwelliaceae</taxon>
        <taxon>Thalassotalea</taxon>
    </lineage>
</organism>
<keyword evidence="6" id="KW-0106">Calcium</keyword>
<dbReference type="CDD" id="cd16030">
    <property type="entry name" value="iduronate-2-sulfatase"/>
    <property type="match status" value="1"/>
</dbReference>
<sequence>MSYIIKTTSISKLVKKVSFLGCVMLSAFSTGITAKEQVNAQPNILLIVVDDLNDYQGVFGGHPQVKTPNINKLAASGIRFTNMQTNTPVCQPSRNSLFTGVYPHESKDFAWTAKYKHPVLKHNKTIMEMFNENGYYTLGTGKLMHGNKTPEWQEWGNNVKHNYGPTMFDGEKLTATKNVPSPFREIGAIDGSFGRLSEGGISPGIKGKPGWVNGWTKVPFRYASESDRDLLPDEAHAQWAETKFSELAKKDKQQPFFMGVGFVRPHTPLYAPDRFFDMYPLESIELTPWMKNDTDDTYFNENFPDNGKGLKYYQKLLASYGGDREIAIKHFLQAYLACITFMDEQVGKVITALEANPELNENTMVVFTSDHGWQMGEKNYIFKNSPWEESARIPLIIRPVIRSATNSNINNASVEQPVSLIDIFPTLVDYGQLKGDHRHNKKGGKLGGFSLRPFIEAPTTDSWQGPNGALTVVGNYANSGKEKSVAKQNYSYRTKEFRYIHYSNGKEELYDHSSDPHEWENLASNKQYKDIIKTLKSEVSAIIGQQL</sequence>
<dbReference type="InterPro" id="IPR017850">
    <property type="entry name" value="Alkaline_phosphatase_core_sf"/>
</dbReference>
<feature type="chain" id="PRO_5047431311" evidence="7">
    <location>
        <begin position="35"/>
        <end position="547"/>
    </location>
</feature>
<keyword evidence="5" id="KW-0378">Hydrolase</keyword>
<proteinExistence type="inferred from homology"/>
<evidence type="ECO:0000256" key="5">
    <source>
        <dbReference type="ARBA" id="ARBA00022801"/>
    </source>
</evidence>
<keyword evidence="3" id="KW-0479">Metal-binding</keyword>
<dbReference type="InterPro" id="IPR035874">
    <property type="entry name" value="IDS"/>
</dbReference>
<dbReference type="RefSeq" id="WP_348388331.1">
    <property type="nucleotide sequence ID" value="NZ_CP134146.1"/>
</dbReference>
<dbReference type="SUPFAM" id="SSF53649">
    <property type="entry name" value="Alkaline phosphatase-like"/>
    <property type="match status" value="1"/>
</dbReference>
<comment type="cofactor">
    <cofactor evidence="1">
        <name>Ca(2+)</name>
        <dbReference type="ChEBI" id="CHEBI:29108"/>
    </cofactor>
</comment>
<dbReference type="Pfam" id="PF00884">
    <property type="entry name" value="Sulfatase"/>
    <property type="match status" value="1"/>
</dbReference>
<evidence type="ECO:0000256" key="6">
    <source>
        <dbReference type="ARBA" id="ARBA00022837"/>
    </source>
</evidence>
<feature type="signal peptide" evidence="7">
    <location>
        <begin position="1"/>
        <end position="34"/>
    </location>
</feature>
<evidence type="ECO:0000256" key="3">
    <source>
        <dbReference type="ARBA" id="ARBA00022723"/>
    </source>
</evidence>
<name>A0ABY9TKA4_9GAMM</name>
<feature type="domain" description="Sulfatase N-terminal" evidence="8">
    <location>
        <begin position="42"/>
        <end position="430"/>
    </location>
</feature>
<gene>
    <name evidence="9" type="ORF">RI845_03275</name>
</gene>
<evidence type="ECO:0000256" key="7">
    <source>
        <dbReference type="SAM" id="SignalP"/>
    </source>
</evidence>